<dbReference type="KEGG" id="ahb:bsdtb5_17340"/>
<keyword evidence="4" id="KW-0732">Signal</keyword>
<protein>
    <recommendedName>
        <fullName evidence="4">Peptidyl-prolyl cis-trans isomerase</fullName>
        <shortName evidence="4">PPIase</shortName>
        <ecNumber evidence="4">5.2.1.8</ecNumber>
    </recommendedName>
</protein>
<dbReference type="EC" id="5.2.1.8" evidence="4"/>
<evidence type="ECO:0000259" key="6">
    <source>
        <dbReference type="PROSITE" id="PS50072"/>
    </source>
</evidence>
<feature type="chain" id="PRO_5033102231" description="Peptidyl-prolyl cis-trans isomerase" evidence="4">
    <location>
        <begin position="25"/>
        <end position="271"/>
    </location>
</feature>
<dbReference type="PRINTS" id="PR00153">
    <property type="entry name" value="CSAPPISMRASE"/>
</dbReference>
<comment type="function">
    <text evidence="1 4">PPIases accelerate the folding of proteins. It catalyzes the cis-trans isomerization of proline imidic peptide bonds in oligopeptides.</text>
</comment>
<dbReference type="InterPro" id="IPR002130">
    <property type="entry name" value="Cyclophilin-type_PPIase_dom"/>
</dbReference>
<dbReference type="RefSeq" id="WP_271715656.1">
    <property type="nucleotide sequence ID" value="NZ_AP024169.1"/>
</dbReference>
<evidence type="ECO:0000256" key="1">
    <source>
        <dbReference type="ARBA" id="ARBA00002388"/>
    </source>
</evidence>
<evidence type="ECO:0000256" key="2">
    <source>
        <dbReference type="ARBA" id="ARBA00023110"/>
    </source>
</evidence>
<accession>A0A7R7ICY3</accession>
<dbReference type="PANTHER" id="PTHR45625:SF4">
    <property type="entry name" value="PEPTIDYLPROLYL ISOMERASE DOMAIN AND WD REPEAT-CONTAINING PROTEIN 1"/>
    <property type="match status" value="1"/>
</dbReference>
<keyword evidence="2 4" id="KW-0697">Rotamase</keyword>
<dbReference type="Pfam" id="PF00160">
    <property type="entry name" value="Pro_isomerase"/>
    <property type="match status" value="1"/>
</dbReference>
<dbReference type="EMBL" id="AP024169">
    <property type="protein sequence ID" value="BCN30439.1"/>
    <property type="molecule type" value="Genomic_DNA"/>
</dbReference>
<evidence type="ECO:0000313" key="7">
    <source>
        <dbReference type="EMBL" id="BCN30439.1"/>
    </source>
</evidence>
<feature type="region of interest" description="Disordered" evidence="5">
    <location>
        <begin position="24"/>
        <end position="74"/>
    </location>
</feature>
<dbReference type="NCBIfam" id="NF033729">
    <property type="entry name" value="borfam54_2"/>
    <property type="match status" value="1"/>
</dbReference>
<reference evidence="7 8" key="1">
    <citation type="submission" date="2020-11" db="EMBL/GenBank/DDBJ databases">
        <title>Draft genome sequencing of a Lachnospiraceae strain isolated from anoxic soil subjected to BSD treatment.</title>
        <authorList>
            <person name="Uek A."/>
            <person name="Tonouchi A."/>
        </authorList>
    </citation>
    <scope>NUCLEOTIDE SEQUENCE [LARGE SCALE GENOMIC DNA]</scope>
    <source>
        <strain evidence="7 8">TB5</strain>
    </source>
</reference>
<sequence>MKKAVKLIIMLSLLSLILIGCSKKSDSDNKETNNSKETTSDESNSDSTKDASANETKSTAKTTSSDAKGTGLQFESPKKGDTIAELVVKDYGTISLRFFPDQAPKAVENFITHAKKGYYNGLTFHRIISDFMIQGGDPTGTGMGGESIWGKAFEDEFSDDLSPYRGALCMANSGANTNGSQFFIVQANAATVTQDVVDWSEEQTGKTFTKEQLNNYFNVGGTPWLYTKHTVFGQMYDGFDVLDKIAAVATDANGMPTDKVIIEKINIKKLK</sequence>
<dbReference type="AlphaFoldDB" id="A0A7R7ICY3"/>
<dbReference type="InterPro" id="IPR029000">
    <property type="entry name" value="Cyclophilin-like_dom_sf"/>
</dbReference>
<dbReference type="SUPFAM" id="SSF50891">
    <property type="entry name" value="Cyclophilin-like"/>
    <property type="match status" value="1"/>
</dbReference>
<dbReference type="PROSITE" id="PS00170">
    <property type="entry name" value="CSA_PPIASE_1"/>
    <property type="match status" value="1"/>
</dbReference>
<keyword evidence="8" id="KW-1185">Reference proteome</keyword>
<evidence type="ECO:0000256" key="5">
    <source>
        <dbReference type="SAM" id="MobiDB-lite"/>
    </source>
</evidence>
<feature type="domain" description="PPIase cyclophilin-type" evidence="6">
    <location>
        <begin position="89"/>
        <end position="267"/>
    </location>
</feature>
<evidence type="ECO:0000256" key="3">
    <source>
        <dbReference type="ARBA" id="ARBA00023235"/>
    </source>
</evidence>
<evidence type="ECO:0000313" key="8">
    <source>
        <dbReference type="Proteomes" id="UP000595897"/>
    </source>
</evidence>
<dbReference type="GO" id="GO:0003755">
    <property type="term" value="F:peptidyl-prolyl cis-trans isomerase activity"/>
    <property type="evidence" value="ECO:0007669"/>
    <property type="project" value="UniProtKB-UniRule"/>
</dbReference>
<keyword evidence="3 4" id="KW-0413">Isomerase</keyword>
<comment type="catalytic activity">
    <reaction evidence="4">
        <text>[protein]-peptidylproline (omega=180) = [protein]-peptidylproline (omega=0)</text>
        <dbReference type="Rhea" id="RHEA:16237"/>
        <dbReference type="Rhea" id="RHEA-COMP:10747"/>
        <dbReference type="Rhea" id="RHEA-COMP:10748"/>
        <dbReference type="ChEBI" id="CHEBI:83833"/>
        <dbReference type="ChEBI" id="CHEBI:83834"/>
        <dbReference type="EC" id="5.2.1.8"/>
    </reaction>
</comment>
<feature type="signal peptide" evidence="4">
    <location>
        <begin position="1"/>
        <end position="24"/>
    </location>
</feature>
<feature type="compositionally biased region" description="Low complexity" evidence="5">
    <location>
        <begin position="35"/>
        <end position="68"/>
    </location>
</feature>
<dbReference type="PROSITE" id="PS50072">
    <property type="entry name" value="CSA_PPIASE_2"/>
    <property type="match status" value="1"/>
</dbReference>
<gene>
    <name evidence="7" type="ORF">bsdtb5_17340</name>
</gene>
<dbReference type="PROSITE" id="PS51257">
    <property type="entry name" value="PROKAR_LIPOPROTEIN"/>
    <property type="match status" value="1"/>
</dbReference>
<evidence type="ECO:0000256" key="4">
    <source>
        <dbReference type="RuleBase" id="RU363019"/>
    </source>
</evidence>
<dbReference type="InterPro" id="IPR020892">
    <property type="entry name" value="Cyclophilin-type_PPIase_CS"/>
</dbReference>
<dbReference type="Proteomes" id="UP000595897">
    <property type="component" value="Chromosome"/>
</dbReference>
<name>A0A7R7ICY3_9FIRM</name>
<feature type="compositionally biased region" description="Basic and acidic residues" evidence="5">
    <location>
        <begin position="24"/>
        <end position="34"/>
    </location>
</feature>
<dbReference type="GO" id="GO:0006457">
    <property type="term" value="P:protein folding"/>
    <property type="evidence" value="ECO:0007669"/>
    <property type="project" value="InterPro"/>
</dbReference>
<proteinExistence type="inferred from homology"/>
<dbReference type="InterPro" id="IPR044666">
    <property type="entry name" value="Cyclophilin_A-like"/>
</dbReference>
<dbReference type="PANTHER" id="PTHR45625">
    <property type="entry name" value="PEPTIDYL-PROLYL CIS-TRANS ISOMERASE-RELATED"/>
    <property type="match status" value="1"/>
</dbReference>
<dbReference type="Gene3D" id="2.40.100.10">
    <property type="entry name" value="Cyclophilin-like"/>
    <property type="match status" value="1"/>
</dbReference>
<comment type="similarity">
    <text evidence="4">Belongs to the cyclophilin-type PPIase family.</text>
</comment>
<organism evidence="7 8">
    <name type="scientific">Anaeromicropila herbilytica</name>
    <dbReference type="NCBI Taxonomy" id="2785025"/>
    <lineage>
        <taxon>Bacteria</taxon>
        <taxon>Bacillati</taxon>
        <taxon>Bacillota</taxon>
        <taxon>Clostridia</taxon>
        <taxon>Lachnospirales</taxon>
        <taxon>Lachnospiraceae</taxon>
        <taxon>Anaeromicropila</taxon>
    </lineage>
</organism>